<evidence type="ECO:0000259" key="1">
    <source>
        <dbReference type="SMART" id="SM00791"/>
    </source>
</evidence>
<dbReference type="SMART" id="SM00791">
    <property type="entry name" value="Agglutinin"/>
    <property type="match status" value="1"/>
</dbReference>
<feature type="domain" description="Agglutinin" evidence="1">
    <location>
        <begin position="145"/>
        <end position="279"/>
    </location>
</feature>
<dbReference type="PANTHER" id="PTHR39244:SF5">
    <property type="entry name" value="NATTERIN-3-LIKE"/>
    <property type="match status" value="1"/>
</dbReference>
<dbReference type="Proteomes" id="UP000298416">
    <property type="component" value="Unassembled WGS sequence"/>
</dbReference>
<proteinExistence type="predicted"/>
<sequence>MATTALPKFVVLNVPKAATNTYVYRKDDGSVVAGDDDMFSLLVKIEIELAEVDSKHVHLRFSYSNKYWQKSTDDNSIVAVSNKPDEDITKPSCTLFESSLQSGVLYFTHAQTGWRVMMNNSTSAFYVDQHSVGAPLGFVDWDTLVKLPERVAFKGNNGKYLKAYYDDHNYLQFASDDPNDDLSSHQVSLMSDGHVRIKSDHWGLFWRRSPNWIWADSEDITANNKDTLFWPIKIEGNTIALRNAGNNNFCKRLTLDGMDNCLNAAVSSLTNETRLQVQELVMERKIYNVRYRMEDARIFGETPYLAGTTTATNYEDEEGSVSVEITYINETSYSFSRSVSITVGVTSSITAGVPGIGEESIEIMSQISTTLEWNNTTTNSVEIKATGSVPVPARSVAVVHYVGTKGTCDVPFSYTQQDRSSADGKITETDQIDGVYTGVNAYNFSFIVEKSEPLSK</sequence>
<organism evidence="2">
    <name type="scientific">Salvia splendens</name>
    <name type="common">Scarlet sage</name>
    <dbReference type="NCBI Taxonomy" id="180675"/>
    <lineage>
        <taxon>Eukaryota</taxon>
        <taxon>Viridiplantae</taxon>
        <taxon>Streptophyta</taxon>
        <taxon>Embryophyta</taxon>
        <taxon>Tracheophyta</taxon>
        <taxon>Spermatophyta</taxon>
        <taxon>Magnoliopsida</taxon>
        <taxon>eudicotyledons</taxon>
        <taxon>Gunneridae</taxon>
        <taxon>Pentapetalae</taxon>
        <taxon>asterids</taxon>
        <taxon>lamiids</taxon>
        <taxon>Lamiales</taxon>
        <taxon>Lamiaceae</taxon>
        <taxon>Nepetoideae</taxon>
        <taxon>Mentheae</taxon>
        <taxon>Salviinae</taxon>
        <taxon>Salvia</taxon>
        <taxon>Salvia subgen. Calosphace</taxon>
        <taxon>core Calosphace</taxon>
    </lineage>
</organism>
<dbReference type="EMBL" id="PNBA02000015">
    <property type="protein sequence ID" value="KAG6398023.1"/>
    <property type="molecule type" value="Genomic_DNA"/>
</dbReference>
<dbReference type="Gene3D" id="2.170.15.10">
    <property type="entry name" value="Proaerolysin, chain A, domain 3"/>
    <property type="match status" value="1"/>
</dbReference>
<dbReference type="CDD" id="cd00257">
    <property type="entry name" value="beta-trefoil_FSCN-like"/>
    <property type="match status" value="1"/>
</dbReference>
<gene>
    <name evidence="2" type="ORF">SASPL_139473</name>
</gene>
<dbReference type="AlphaFoldDB" id="A0A8X8ZB15"/>
<keyword evidence="3" id="KW-1185">Reference proteome</keyword>
<name>A0A8X8ZB15_SALSN</name>
<dbReference type="Pfam" id="PF07468">
    <property type="entry name" value="Agglutinin"/>
    <property type="match status" value="2"/>
</dbReference>
<comment type="caution">
    <text evidence="2">The sequence shown here is derived from an EMBL/GenBank/DDBJ whole genome shotgun (WGS) entry which is preliminary data.</text>
</comment>
<dbReference type="Gene3D" id="2.80.10.50">
    <property type="match status" value="2"/>
</dbReference>
<protein>
    <recommendedName>
        <fullName evidence="1">Agglutinin domain-containing protein</fullName>
    </recommendedName>
</protein>
<evidence type="ECO:0000313" key="2">
    <source>
        <dbReference type="EMBL" id="KAG6398023.1"/>
    </source>
</evidence>
<reference evidence="2" key="1">
    <citation type="submission" date="2018-01" db="EMBL/GenBank/DDBJ databases">
        <authorList>
            <person name="Mao J.F."/>
        </authorList>
    </citation>
    <scope>NUCLEOTIDE SEQUENCE</scope>
    <source>
        <strain evidence="2">Huo1</strain>
        <tissue evidence="2">Leaf</tissue>
    </source>
</reference>
<dbReference type="InterPro" id="IPR053237">
    <property type="entry name" value="Natterin_C"/>
</dbReference>
<reference evidence="2" key="2">
    <citation type="submission" date="2020-08" db="EMBL/GenBank/DDBJ databases">
        <title>Plant Genome Project.</title>
        <authorList>
            <person name="Zhang R.-G."/>
        </authorList>
    </citation>
    <scope>NUCLEOTIDE SEQUENCE</scope>
    <source>
        <strain evidence="2">Huo1</strain>
        <tissue evidence="2">Leaf</tissue>
    </source>
</reference>
<dbReference type="InterPro" id="IPR036242">
    <property type="entry name" value="Agglutinin_dom_sf"/>
</dbReference>
<dbReference type="PANTHER" id="PTHR39244">
    <property type="entry name" value="NATTERIN-4"/>
    <property type="match status" value="1"/>
</dbReference>
<accession>A0A8X8ZB15</accession>
<evidence type="ECO:0000313" key="3">
    <source>
        <dbReference type="Proteomes" id="UP000298416"/>
    </source>
</evidence>
<dbReference type="InterPro" id="IPR008998">
    <property type="entry name" value="Agglutinin"/>
</dbReference>
<dbReference type="CDD" id="cd20216">
    <property type="entry name" value="PFM_HFR-2-like"/>
    <property type="match status" value="1"/>
</dbReference>
<dbReference type="OrthoDB" id="4948898at2759"/>
<dbReference type="SUPFAM" id="SSF56973">
    <property type="entry name" value="Aerolisin/ETX pore-forming domain"/>
    <property type="match status" value="1"/>
</dbReference>
<dbReference type="SUPFAM" id="SSF50382">
    <property type="entry name" value="Agglutinin"/>
    <property type="match status" value="2"/>
</dbReference>